<reference evidence="2 3" key="1">
    <citation type="journal article" date="2013" name="Genome Announc.">
        <title>Genome Sequence of Hydrothermal Arsenic-Respiring Bacterium Marinobacter santoriniensis NKSG1T.</title>
        <authorList>
            <person name="Handley K.M."/>
            <person name="Upton M."/>
            <person name="Beatson S.A."/>
            <person name="Hery M."/>
            <person name="Lloyd J.R."/>
        </authorList>
    </citation>
    <scope>NUCLEOTIDE SEQUENCE [LARGE SCALE GENOMIC DNA]</scope>
    <source>
        <strain evidence="2 3">NKSG1</strain>
    </source>
</reference>
<evidence type="ECO:0000259" key="1">
    <source>
        <dbReference type="Pfam" id="PF09836"/>
    </source>
</evidence>
<dbReference type="eggNOG" id="COG3219">
    <property type="taxonomic scope" value="Bacteria"/>
</dbReference>
<name>M7D1V0_9GAMM</name>
<evidence type="ECO:0000313" key="3">
    <source>
        <dbReference type="Proteomes" id="UP000011960"/>
    </source>
</evidence>
<dbReference type="Gene3D" id="1.10.150.690">
    <property type="entry name" value="DUF2063"/>
    <property type="match status" value="1"/>
</dbReference>
<protein>
    <recommendedName>
        <fullName evidence="1">Putative DNA-binding domain-containing protein</fullName>
    </recommendedName>
</protein>
<sequence length="251" mass="27068">MAQTLRGLDSTVGLAPLCDGPDVQDRIEIYRYHISSTLADAINTTYPMTRRYIGDPPFEHFVQRFVRAYPPETGCLTDYGEAVSAALAAEPEMPVGAADLAAFEWGLERTGLARSATPFPFGAFAAQALNHLEEITFVLAPGVRLFQADWPVVEAYDRLQEGRPVVPAAAQPHAIWLLHRHARGVSVSEASEALVDIVACCTNGQPLASLGDSLADEHVDALFDLVNRGVIESFATDTPPAGPGTEPHHPK</sequence>
<dbReference type="Pfam" id="PF09836">
    <property type="entry name" value="DUF2063"/>
    <property type="match status" value="1"/>
</dbReference>
<proteinExistence type="predicted"/>
<keyword evidence="3" id="KW-1185">Reference proteome</keyword>
<dbReference type="EMBL" id="APAT01000022">
    <property type="protein sequence ID" value="EMP54728.1"/>
    <property type="molecule type" value="Genomic_DNA"/>
</dbReference>
<accession>M7D1V0</accession>
<dbReference type="InterPro" id="IPR044922">
    <property type="entry name" value="DUF2063_N_sf"/>
</dbReference>
<dbReference type="Proteomes" id="UP000011960">
    <property type="component" value="Unassembled WGS sequence"/>
</dbReference>
<feature type="domain" description="Putative DNA-binding" evidence="1">
    <location>
        <begin position="19"/>
        <end position="82"/>
    </location>
</feature>
<comment type="caution">
    <text evidence="2">The sequence shown here is derived from an EMBL/GenBank/DDBJ whole genome shotgun (WGS) entry which is preliminary data.</text>
</comment>
<gene>
    <name evidence="2" type="ORF">MSNKSG1_15502</name>
</gene>
<organism evidence="2 3">
    <name type="scientific">Marinobacter santoriniensis NKSG1</name>
    <dbReference type="NCBI Taxonomy" id="1288826"/>
    <lineage>
        <taxon>Bacteria</taxon>
        <taxon>Pseudomonadati</taxon>
        <taxon>Pseudomonadota</taxon>
        <taxon>Gammaproteobacteria</taxon>
        <taxon>Pseudomonadales</taxon>
        <taxon>Marinobacteraceae</taxon>
        <taxon>Marinobacter</taxon>
    </lineage>
</organism>
<dbReference type="InterPro" id="IPR018640">
    <property type="entry name" value="DUF2063"/>
</dbReference>
<dbReference type="STRING" id="1288826.MSNKSG1_15502"/>
<evidence type="ECO:0000313" key="2">
    <source>
        <dbReference type="EMBL" id="EMP54728.1"/>
    </source>
</evidence>
<dbReference type="AlphaFoldDB" id="M7D1V0"/>